<keyword evidence="1" id="KW-0732">Signal</keyword>
<dbReference type="AlphaFoldDB" id="A0A0P8BGR1"/>
<reference evidence="2 3" key="1">
    <citation type="submission" date="2015-09" db="EMBL/GenBank/DDBJ databases">
        <title>Identification and resolution of microdiversity through metagenomic sequencing of parallel consortia.</title>
        <authorList>
            <person name="Nelson W.C."/>
            <person name="Romine M.F."/>
            <person name="Lindemann S.R."/>
        </authorList>
    </citation>
    <scope>NUCLEOTIDE SEQUENCE [LARGE SCALE GENOMIC DNA]</scope>
    <source>
        <strain evidence="2">Ana</strain>
    </source>
</reference>
<name>A0A0P8BGR1_9CYAN</name>
<feature type="chain" id="PRO_5006148443" evidence="1">
    <location>
        <begin position="28"/>
        <end position="340"/>
    </location>
</feature>
<dbReference type="EMBL" id="LJZR01000043">
    <property type="protein sequence ID" value="KPQ32909.1"/>
    <property type="molecule type" value="Genomic_DNA"/>
</dbReference>
<evidence type="ECO:0000313" key="3">
    <source>
        <dbReference type="Proteomes" id="UP000050465"/>
    </source>
</evidence>
<comment type="caution">
    <text evidence="2">The sequence shown here is derived from an EMBL/GenBank/DDBJ whole genome shotgun (WGS) entry which is preliminary data.</text>
</comment>
<dbReference type="PANTHER" id="PTHR35271">
    <property type="entry name" value="ABC TRANSPORTER, SUBSTRATE-BINDING LIPOPROTEIN-RELATED"/>
    <property type="match status" value="1"/>
</dbReference>
<dbReference type="InterPro" id="IPR007487">
    <property type="entry name" value="ABC_transpt-TYRBP-like"/>
</dbReference>
<sequence length="340" mass="35585">MIDSILPRTSLALAVTLTVAVFSSALAGCSDNAPTVGGADPALFVAVTQFVKQPSLDAVQRGLKDSLAEAGYVEGDTLRWEMINAKGNPVRAAQIATKYVRANPDVIVAIATPSAQAVAIATQNKNIPVIFSAVLNPVETKLVESLDKPGSTISGVSDLSPVSQDLMLIKEVLPEANTLGVIYTAGEADSAILVSRVKSQAPDQGFIEVKEVTVTDSSEVAEAARSLVGSVDAIYMVTDNTVTTALKSVIEVGQDNDLPVFADDTDAVEKGAIASIGFHYYDLGRQTGDMVAKVLKGSRPAELPVEFVNAVQLFVNPASAEEMGVTVPQSVISRADKVVE</sequence>
<dbReference type="PANTHER" id="PTHR35271:SF1">
    <property type="entry name" value="ABC TRANSPORTER, SUBSTRATE-BINDING LIPOPROTEIN"/>
    <property type="match status" value="1"/>
</dbReference>
<dbReference type="InterPro" id="IPR028082">
    <property type="entry name" value="Peripla_BP_I"/>
</dbReference>
<dbReference type="Proteomes" id="UP000050465">
    <property type="component" value="Unassembled WGS sequence"/>
</dbReference>
<dbReference type="PATRIC" id="fig|1666911.3.peg.2811"/>
<evidence type="ECO:0000256" key="1">
    <source>
        <dbReference type="SAM" id="SignalP"/>
    </source>
</evidence>
<dbReference type="CDD" id="cd06325">
    <property type="entry name" value="PBP1_ABC_unchar_transporter"/>
    <property type="match status" value="1"/>
</dbReference>
<gene>
    <name evidence="2" type="ORF">HLUCCA11_20265</name>
</gene>
<protein>
    <submittedName>
        <fullName evidence="2">ABC-type uptake system substrate-binding component</fullName>
    </submittedName>
</protein>
<organism evidence="2 3">
    <name type="scientific">Phormidesmis priestleyi Ana</name>
    <dbReference type="NCBI Taxonomy" id="1666911"/>
    <lineage>
        <taxon>Bacteria</taxon>
        <taxon>Bacillati</taxon>
        <taxon>Cyanobacteriota</taxon>
        <taxon>Cyanophyceae</taxon>
        <taxon>Leptolyngbyales</taxon>
        <taxon>Leptolyngbyaceae</taxon>
        <taxon>Phormidesmis</taxon>
    </lineage>
</organism>
<evidence type="ECO:0000313" key="2">
    <source>
        <dbReference type="EMBL" id="KPQ32909.1"/>
    </source>
</evidence>
<dbReference type="STRING" id="1666911.HLUCCA11_20265"/>
<dbReference type="Pfam" id="PF04392">
    <property type="entry name" value="ABC_sub_bind"/>
    <property type="match status" value="1"/>
</dbReference>
<proteinExistence type="predicted"/>
<dbReference type="Gene3D" id="3.40.50.2300">
    <property type="match status" value="2"/>
</dbReference>
<feature type="signal peptide" evidence="1">
    <location>
        <begin position="1"/>
        <end position="27"/>
    </location>
</feature>
<accession>A0A0P8BGR1</accession>
<dbReference type="SUPFAM" id="SSF53822">
    <property type="entry name" value="Periplasmic binding protein-like I"/>
    <property type="match status" value="1"/>
</dbReference>